<accession>F4Q3J9</accession>
<evidence type="ECO:0008006" key="4">
    <source>
        <dbReference type="Google" id="ProtNLM"/>
    </source>
</evidence>
<evidence type="ECO:0000256" key="1">
    <source>
        <dbReference type="ARBA" id="ARBA00006547"/>
    </source>
</evidence>
<sequence>MIEIKEYSFQEFKKLFFKRIGLEELDEIKFEDLTLLMESYSKNVSFNNFDIIEGKEQRWDRDYLIERILVEGKGGMCYQLHGVFYHLLKESGMDVFYSRGRCNLLGQMANPTHVSIGLNHLGNRYYIELSGGAFVPQQPLLLQNSQDDEEYSINKSGCKFRVYKCESEYGTYVAEYQRPGLGWEPFFFSSFEKELDQDELFKYSIQTVHDDPTKHFTGTYIGVMPQQDGDIAIVDGSKQCFVLSNCQFWQPRIEPGLEYSTQRFQDYLPKYFGFNPLQQ</sequence>
<dbReference type="PANTHER" id="PTHR11786">
    <property type="entry name" value="N-HYDROXYARYLAMINE O-ACETYLTRANSFERASE"/>
    <property type="match status" value="1"/>
</dbReference>
<proteinExistence type="inferred from homology"/>
<dbReference type="RefSeq" id="XP_004356141.1">
    <property type="nucleotide sequence ID" value="XM_004356088.1"/>
</dbReference>
<dbReference type="PANTHER" id="PTHR11786:SF9">
    <property type="entry name" value="ARYLAMINE N-ACETYLTRANSFERASE 1-RELATED"/>
    <property type="match status" value="1"/>
</dbReference>
<dbReference type="OrthoDB" id="10260017at2759"/>
<name>F4Q3J9_CACFS</name>
<dbReference type="InterPro" id="IPR053710">
    <property type="entry name" value="Arylamine_NAT_domain_sf"/>
</dbReference>
<evidence type="ECO:0000313" key="2">
    <source>
        <dbReference type="EMBL" id="EGG17657.1"/>
    </source>
</evidence>
<dbReference type="AlphaFoldDB" id="F4Q3J9"/>
<keyword evidence="3" id="KW-1185">Reference proteome</keyword>
<dbReference type="KEGG" id="dfa:DFA_08653"/>
<dbReference type="EMBL" id="GL883021">
    <property type="protein sequence ID" value="EGG17657.1"/>
    <property type="molecule type" value="Genomic_DNA"/>
</dbReference>
<dbReference type="Pfam" id="PF00797">
    <property type="entry name" value="Acetyltransf_2"/>
    <property type="match status" value="1"/>
</dbReference>
<dbReference type="GO" id="GO:0016407">
    <property type="term" value="F:acetyltransferase activity"/>
    <property type="evidence" value="ECO:0007669"/>
    <property type="project" value="InterPro"/>
</dbReference>
<gene>
    <name evidence="2" type="ORF">DFA_08653</name>
</gene>
<dbReference type="InterPro" id="IPR001447">
    <property type="entry name" value="Arylamine_N-AcTrfase"/>
</dbReference>
<dbReference type="SUPFAM" id="SSF54001">
    <property type="entry name" value="Cysteine proteinases"/>
    <property type="match status" value="1"/>
</dbReference>
<reference evidence="3" key="1">
    <citation type="journal article" date="2011" name="Genome Res.">
        <title>Phylogeny-wide analysis of social amoeba genomes highlights ancient origins for complex intercellular communication.</title>
        <authorList>
            <person name="Heidel A.J."/>
            <person name="Lawal H.M."/>
            <person name="Felder M."/>
            <person name="Schilde C."/>
            <person name="Helps N.R."/>
            <person name="Tunggal B."/>
            <person name="Rivero F."/>
            <person name="John U."/>
            <person name="Schleicher M."/>
            <person name="Eichinger L."/>
            <person name="Platzer M."/>
            <person name="Noegel A.A."/>
            <person name="Schaap P."/>
            <person name="Gloeckner G."/>
        </authorList>
    </citation>
    <scope>NUCLEOTIDE SEQUENCE [LARGE SCALE GENOMIC DNA]</scope>
    <source>
        <strain evidence="3">SH3</strain>
    </source>
</reference>
<dbReference type="GeneID" id="14869080"/>
<comment type="similarity">
    <text evidence="1">Belongs to the arylamine N-acetyltransferase family.</text>
</comment>
<protein>
    <recommendedName>
        <fullName evidence="4">Arylamine N-acetyltransferase</fullName>
    </recommendedName>
</protein>
<dbReference type="Proteomes" id="UP000007797">
    <property type="component" value="Unassembled WGS sequence"/>
</dbReference>
<organism evidence="2 3">
    <name type="scientific">Cavenderia fasciculata</name>
    <name type="common">Slime mold</name>
    <name type="synonym">Dictyostelium fasciculatum</name>
    <dbReference type="NCBI Taxonomy" id="261658"/>
    <lineage>
        <taxon>Eukaryota</taxon>
        <taxon>Amoebozoa</taxon>
        <taxon>Evosea</taxon>
        <taxon>Eumycetozoa</taxon>
        <taxon>Dictyostelia</taxon>
        <taxon>Acytosteliales</taxon>
        <taxon>Cavenderiaceae</taxon>
        <taxon>Cavenderia</taxon>
    </lineage>
</organism>
<dbReference type="InterPro" id="IPR038765">
    <property type="entry name" value="Papain-like_cys_pep_sf"/>
</dbReference>
<dbReference type="Gene3D" id="3.30.2140.20">
    <property type="match status" value="1"/>
</dbReference>
<evidence type="ECO:0000313" key="3">
    <source>
        <dbReference type="Proteomes" id="UP000007797"/>
    </source>
</evidence>